<organism evidence="3 5">
    <name type="scientific">Adineta ricciae</name>
    <name type="common">Rotifer</name>
    <dbReference type="NCBI Taxonomy" id="249248"/>
    <lineage>
        <taxon>Eukaryota</taxon>
        <taxon>Metazoa</taxon>
        <taxon>Spiralia</taxon>
        <taxon>Gnathifera</taxon>
        <taxon>Rotifera</taxon>
        <taxon>Eurotatoria</taxon>
        <taxon>Bdelloidea</taxon>
        <taxon>Adinetida</taxon>
        <taxon>Adinetidae</taxon>
        <taxon>Adineta</taxon>
    </lineage>
</organism>
<accession>A0A815MX27</accession>
<sequence>MSGLLKILFIYFLFETVTSDPINRHMKIDGNFDDWKNVPSYSDPEDNMEGTVYDVSPWFPSFKFPDCHDGDSLDTSTVPKHIYNPNVNIVELKVAHDNSSLYIYCRVVDGGVIGRTSVGSNEFNQKKNSSESSAGRFYIMTAVNIDHNPTTGCWLHGGGYHPTAPGFDGNIEIEFYNGSFNQNYFVDHGANNDNETNYLKQQNKENYFVIRPATHEYFTQYIYWNHQPTANETNRCLEGPYQLPGSTKTNYICFTKDKAPGPFNGVISYARSVKGNELELRAPFQALLSNSQTGRSTLELGMTVNISLSLETSEEYSVPQDWSSDTTATIQYTLSNDSA</sequence>
<evidence type="ECO:0000313" key="5">
    <source>
        <dbReference type="Proteomes" id="UP000663852"/>
    </source>
</evidence>
<dbReference type="AlphaFoldDB" id="A0A815MX27"/>
<dbReference type="Proteomes" id="UP000663828">
    <property type="component" value="Unassembled WGS sequence"/>
</dbReference>
<feature type="signal peptide" evidence="1">
    <location>
        <begin position="1"/>
        <end position="19"/>
    </location>
</feature>
<evidence type="ECO:0000313" key="2">
    <source>
        <dbReference type="EMBL" id="CAF1369484.1"/>
    </source>
</evidence>
<evidence type="ECO:0000256" key="1">
    <source>
        <dbReference type="SAM" id="SignalP"/>
    </source>
</evidence>
<name>A0A815MX27_ADIRI</name>
<comment type="caution">
    <text evidence="3">The sequence shown here is derived from an EMBL/GenBank/DDBJ whole genome shotgun (WGS) entry which is preliminary data.</text>
</comment>
<reference evidence="3" key="1">
    <citation type="submission" date="2021-02" db="EMBL/GenBank/DDBJ databases">
        <authorList>
            <person name="Nowell W R."/>
        </authorList>
    </citation>
    <scope>NUCLEOTIDE SEQUENCE</scope>
</reference>
<proteinExistence type="predicted"/>
<dbReference type="EMBL" id="CAJNOJ010000372">
    <property type="protein sequence ID" value="CAF1421867.1"/>
    <property type="molecule type" value="Genomic_DNA"/>
</dbReference>
<keyword evidence="4" id="KW-1185">Reference proteome</keyword>
<protein>
    <submittedName>
        <fullName evidence="3">Uncharacterized protein</fullName>
    </submittedName>
</protein>
<dbReference type="EMBL" id="CAJNOR010003029">
    <property type="protein sequence ID" value="CAF1369484.1"/>
    <property type="molecule type" value="Genomic_DNA"/>
</dbReference>
<gene>
    <name evidence="3" type="ORF">EDS130_LOCUS37548</name>
    <name evidence="2" type="ORF">XAT740_LOCUS32458</name>
</gene>
<dbReference type="OrthoDB" id="10005002at2759"/>
<dbReference type="Proteomes" id="UP000663852">
    <property type="component" value="Unassembled WGS sequence"/>
</dbReference>
<evidence type="ECO:0000313" key="3">
    <source>
        <dbReference type="EMBL" id="CAF1421867.1"/>
    </source>
</evidence>
<evidence type="ECO:0000313" key="4">
    <source>
        <dbReference type="Proteomes" id="UP000663828"/>
    </source>
</evidence>
<feature type="chain" id="PRO_5036228289" evidence="1">
    <location>
        <begin position="20"/>
        <end position="339"/>
    </location>
</feature>
<keyword evidence="1" id="KW-0732">Signal</keyword>